<dbReference type="GO" id="GO:0016757">
    <property type="term" value="F:glycosyltransferase activity"/>
    <property type="evidence" value="ECO:0007669"/>
    <property type="project" value="UniProtKB-KW"/>
</dbReference>
<dbReference type="SMART" id="SM00257">
    <property type="entry name" value="LysM"/>
    <property type="match status" value="1"/>
</dbReference>
<evidence type="ECO:0000313" key="10">
    <source>
        <dbReference type="EMBL" id="OHB04135.1"/>
    </source>
</evidence>
<dbReference type="Gene3D" id="3.90.550.10">
    <property type="entry name" value="Spore Coat Polysaccharide Biosynthesis Protein SpsA, Chain A"/>
    <property type="match status" value="1"/>
</dbReference>
<evidence type="ECO:0000313" key="11">
    <source>
        <dbReference type="Proteomes" id="UP000176800"/>
    </source>
</evidence>
<dbReference type="InterPro" id="IPR029044">
    <property type="entry name" value="Nucleotide-diphossugar_trans"/>
</dbReference>
<evidence type="ECO:0000256" key="8">
    <source>
        <dbReference type="SAM" id="Phobius"/>
    </source>
</evidence>
<keyword evidence="4 8" id="KW-0812">Transmembrane</keyword>
<feature type="transmembrane region" description="Helical" evidence="8">
    <location>
        <begin position="407"/>
        <end position="427"/>
    </location>
</feature>
<dbReference type="CDD" id="cd00118">
    <property type="entry name" value="LysM"/>
    <property type="match status" value="1"/>
</dbReference>
<keyword evidence="7" id="KW-0325">Glycoprotein</keyword>
<organism evidence="10 11">
    <name type="scientific">Candidatus Zambryskibacteria bacterium RIFCSPLOWO2_01_FULL_45_21</name>
    <dbReference type="NCBI Taxonomy" id="1802761"/>
    <lineage>
        <taxon>Bacteria</taxon>
        <taxon>Candidatus Zambryskiibacteriota</taxon>
    </lineage>
</organism>
<proteinExistence type="predicted"/>
<dbReference type="PROSITE" id="PS51782">
    <property type="entry name" value="LYSM"/>
    <property type="match status" value="1"/>
</dbReference>
<dbReference type="InterPro" id="IPR052427">
    <property type="entry name" value="Glycosyltrans_GT2/GT47"/>
</dbReference>
<evidence type="ECO:0000259" key="9">
    <source>
        <dbReference type="PROSITE" id="PS51782"/>
    </source>
</evidence>
<dbReference type="InterPro" id="IPR018392">
    <property type="entry name" value="LysM"/>
</dbReference>
<dbReference type="InterPro" id="IPR036779">
    <property type="entry name" value="LysM_dom_sf"/>
</dbReference>
<evidence type="ECO:0000256" key="3">
    <source>
        <dbReference type="ARBA" id="ARBA00022679"/>
    </source>
</evidence>
<comment type="caution">
    <text evidence="10">The sequence shown here is derived from an EMBL/GenBank/DDBJ whole genome shotgun (WGS) entry which is preliminary data.</text>
</comment>
<evidence type="ECO:0000256" key="5">
    <source>
        <dbReference type="ARBA" id="ARBA00022989"/>
    </source>
</evidence>
<dbReference type="PANTHER" id="PTHR47844:SF1">
    <property type="entry name" value="EXOSTOSIN-LIKE 2"/>
    <property type="match status" value="1"/>
</dbReference>
<evidence type="ECO:0000256" key="6">
    <source>
        <dbReference type="ARBA" id="ARBA00023136"/>
    </source>
</evidence>
<dbReference type="SUPFAM" id="SSF53448">
    <property type="entry name" value="Nucleotide-diphospho-sugar transferases"/>
    <property type="match status" value="1"/>
</dbReference>
<dbReference type="Proteomes" id="UP000176800">
    <property type="component" value="Unassembled WGS sequence"/>
</dbReference>
<dbReference type="EMBL" id="MHWE01000011">
    <property type="protein sequence ID" value="OHB04135.1"/>
    <property type="molecule type" value="Genomic_DNA"/>
</dbReference>
<dbReference type="PANTHER" id="PTHR47844">
    <property type="entry name" value="SYNTHASE CPS1, PUTATIVE (AFU_ORTHOLOGUE AFUA_7G02500)-RELATED"/>
    <property type="match status" value="1"/>
</dbReference>
<evidence type="ECO:0000256" key="1">
    <source>
        <dbReference type="ARBA" id="ARBA00004370"/>
    </source>
</evidence>
<feature type="transmembrane region" description="Helical" evidence="8">
    <location>
        <begin position="314"/>
        <end position="344"/>
    </location>
</feature>
<accession>A0A1G2U3Q5</accession>
<dbReference type="GO" id="GO:0016020">
    <property type="term" value="C:membrane"/>
    <property type="evidence" value="ECO:0007669"/>
    <property type="project" value="UniProtKB-SubCell"/>
</dbReference>
<dbReference type="SUPFAM" id="SSF54106">
    <property type="entry name" value="LysM domain"/>
    <property type="match status" value="1"/>
</dbReference>
<protein>
    <recommendedName>
        <fullName evidence="9">LysM domain-containing protein</fullName>
    </recommendedName>
</protein>
<evidence type="ECO:0000256" key="7">
    <source>
        <dbReference type="ARBA" id="ARBA00023180"/>
    </source>
</evidence>
<evidence type="ECO:0000256" key="4">
    <source>
        <dbReference type="ARBA" id="ARBA00022692"/>
    </source>
</evidence>
<dbReference type="AlphaFoldDB" id="A0A1G2U3Q5"/>
<keyword evidence="3" id="KW-0808">Transferase</keyword>
<keyword evidence="2" id="KW-0328">Glycosyltransferase</keyword>
<name>A0A1G2U3Q5_9BACT</name>
<gene>
    <name evidence="10" type="ORF">A3B14_01800</name>
</gene>
<keyword evidence="6 8" id="KW-0472">Membrane</keyword>
<comment type="subcellular location">
    <subcellularLocation>
        <location evidence="1">Membrane</location>
    </subcellularLocation>
</comment>
<feature type="transmembrane region" description="Helical" evidence="8">
    <location>
        <begin position="364"/>
        <end position="386"/>
    </location>
</feature>
<reference evidence="10 11" key="1">
    <citation type="journal article" date="2016" name="Nat. Commun.">
        <title>Thousands of microbial genomes shed light on interconnected biogeochemical processes in an aquifer system.</title>
        <authorList>
            <person name="Anantharaman K."/>
            <person name="Brown C.T."/>
            <person name="Hug L.A."/>
            <person name="Sharon I."/>
            <person name="Castelle C.J."/>
            <person name="Probst A.J."/>
            <person name="Thomas B.C."/>
            <person name="Singh A."/>
            <person name="Wilkins M.J."/>
            <person name="Karaoz U."/>
            <person name="Brodie E.L."/>
            <person name="Williams K.H."/>
            <person name="Hubbard S.S."/>
            <person name="Banfield J.F."/>
        </authorList>
    </citation>
    <scope>NUCLEOTIDE SEQUENCE [LARGE SCALE GENOMIC DNA]</scope>
</reference>
<dbReference type="Gene3D" id="3.10.350.10">
    <property type="entry name" value="LysM domain"/>
    <property type="match status" value="1"/>
</dbReference>
<dbReference type="Pfam" id="PF01476">
    <property type="entry name" value="LysM"/>
    <property type="match status" value="1"/>
</dbReference>
<dbReference type="Pfam" id="PF13641">
    <property type="entry name" value="Glyco_tranf_2_3"/>
    <property type="match status" value="1"/>
</dbReference>
<feature type="transmembrane region" description="Helical" evidence="8">
    <location>
        <begin position="460"/>
        <end position="481"/>
    </location>
</feature>
<sequence>MFKTVFIYLPISVIGIWRWSYWMVRVIGASLYRPRPGIWPARKKCLTLSIVTPVYNEDQQLFIAAMESWIQNGVDEIIAVVDKTNTRLIVEFERRYSNLKDMPCRLIVTAKPGKRAALCDGVARAQSDLIALVDSDTVWSSDVVQKTLPYFLDKKIGAVTIRQRIMNPETASNVVFDILLWNRYQEEVPFLLGLGKAFNTLSGRTAIYRAGALRGNNHDNLHDLRHESFLGARSISGDDKRLTHLVLEQGWHLAYVKGPVVSTQGLNKTHIFLKQRVRWTRNSWRADLRAIKRGWVWKHPVLAFYMIDRLVQPVFMLLGPVICIVAIAAQEWLVVGILVSWWLVSRFIRLFSYFRHYPKRIVYLPAYIFYSYFNALIKVYALATVLENSWVSRWHKNRLRQRLVRRSATVLAGTTAVLAFLVLMANFGTKISRETSAQVTVPAPVGAREFILDTDGPRKIYIAPALPAGAIFPTGIVSYVIQPGDTMNQLAERFGMSLGDLKKLNGLRDLDKINAGHTILYYHQELTGAN</sequence>
<evidence type="ECO:0000256" key="2">
    <source>
        <dbReference type="ARBA" id="ARBA00022676"/>
    </source>
</evidence>
<feature type="transmembrane region" description="Helical" evidence="8">
    <location>
        <begin position="6"/>
        <end position="24"/>
    </location>
</feature>
<keyword evidence="5 8" id="KW-1133">Transmembrane helix</keyword>
<feature type="domain" description="LysM" evidence="9">
    <location>
        <begin position="477"/>
        <end position="521"/>
    </location>
</feature>